<name>A0A5C4KRE9_PSEJE</name>
<evidence type="ECO:0000313" key="4">
    <source>
        <dbReference type="EMBL" id="TNB91749.1"/>
    </source>
</evidence>
<dbReference type="EMBL" id="VDDB01000019">
    <property type="protein sequence ID" value="TNB91749.1"/>
    <property type="molecule type" value="Genomic_DNA"/>
</dbReference>
<organism evidence="4 5">
    <name type="scientific">Pseudomonas jessenii</name>
    <dbReference type="NCBI Taxonomy" id="77298"/>
    <lineage>
        <taxon>Bacteria</taxon>
        <taxon>Pseudomonadati</taxon>
        <taxon>Pseudomonadota</taxon>
        <taxon>Gammaproteobacteria</taxon>
        <taxon>Pseudomonadales</taxon>
        <taxon>Pseudomonadaceae</taxon>
        <taxon>Pseudomonas</taxon>
    </lineage>
</organism>
<dbReference type="PANTHER" id="PTHR43581:SF2">
    <property type="entry name" value="EXCINUCLEASE ATPASE SUBUNIT"/>
    <property type="match status" value="1"/>
</dbReference>
<evidence type="ECO:0000313" key="5">
    <source>
        <dbReference type="Proteomes" id="UP000306272"/>
    </source>
</evidence>
<sequence length="636" mass="72726">MMISELQLQNFKSINMEDPIHLNNFSLLCGSNSSGKSSLIQSILMLAQSFSNRLLDNNVVLNGHLCRLGSYQDIRSHTAADEDEVCIKFRMPLERNYGVDDIRIKEINCEISFGKRERRSSPEDDYHPAIIRASYEIVSENQLGQKAVDLVSIRQPMEEDLISAKGYFPYHVVEAFITSRAERLNKEYPGFKVIGASKSGIMPTSFIIEYDYTQKLSHYVIGLLTSDGDKRKRLPDMEGDDGDILLPNCFFTCLESVIEREREYLKAHIEIPLEIMELVRKDSSLRKLSENEVKSVMVNANFSLDSDLISAAFRDFSLIRMRDWKLFINALDDQVKKSLITLIDKYRVDLQEAWRLGSETDTRRTTYNSRIFSEATDVLTQYFTRNVKYLGPLRNEPQSVYASLGYDEPSSVGLKGEYTAAALHINRNRTISYLSPVQEGIHGFSYVKNVCLLKDACQDWLSYLGVVERFHTRDKGKQGYELYVTVADGEKWQDLTHVGVGVSQVLPIVLMFLLSSPDDILIFEQPELHLHPKVQSRLCDLFITMAAAGRQCIIETHSEYMINRLRLRIAQSEGPEINKTTSVYFIGKERGISHFESIDINDYGSISKWPKDFFDQTDREIETIMMAAARKKKKGG</sequence>
<gene>
    <name evidence="4" type="ORF">FHG55_24800</name>
</gene>
<reference evidence="4" key="1">
    <citation type="submission" date="2019-06" db="EMBL/GenBank/DDBJ databases">
        <title>Pseudomonas-derived Butenolides : (Bio)synthesis of Styrolides.</title>
        <authorList>
            <person name="Klapper M."/>
            <person name="Chowdhury S."/>
            <person name="Stallforth P."/>
        </authorList>
    </citation>
    <scope>NUCLEOTIDE SEQUENCE [LARGE SCALE GENOMIC DNA]</scope>
    <source>
        <strain evidence="4">EC-S101</strain>
    </source>
</reference>
<dbReference type="Pfam" id="PF13175">
    <property type="entry name" value="AAA_15"/>
    <property type="match status" value="1"/>
</dbReference>
<proteinExistence type="predicted"/>
<accession>A0A5C4KRE9</accession>
<evidence type="ECO:0000259" key="1">
    <source>
        <dbReference type="Pfam" id="PF12476"/>
    </source>
</evidence>
<evidence type="ECO:0000259" key="2">
    <source>
        <dbReference type="Pfam" id="PF13175"/>
    </source>
</evidence>
<dbReference type="InterPro" id="IPR051396">
    <property type="entry name" value="Bact_Antivir_Def_Nuclease"/>
</dbReference>
<dbReference type="InterPro" id="IPR027417">
    <property type="entry name" value="P-loop_NTPase"/>
</dbReference>
<dbReference type="AlphaFoldDB" id="A0A5C4KRE9"/>
<dbReference type="Pfam" id="PF13304">
    <property type="entry name" value="AAA_21"/>
    <property type="match status" value="1"/>
</dbReference>
<dbReference type="Proteomes" id="UP000306272">
    <property type="component" value="Unassembled WGS sequence"/>
</dbReference>
<dbReference type="Pfam" id="PF12476">
    <property type="entry name" value="DUF3696"/>
    <property type="match status" value="1"/>
</dbReference>
<dbReference type="InterPro" id="IPR022532">
    <property type="entry name" value="DUF3696"/>
</dbReference>
<keyword evidence="5" id="KW-1185">Reference proteome</keyword>
<dbReference type="PANTHER" id="PTHR43581">
    <property type="entry name" value="ATP/GTP PHOSPHATASE"/>
    <property type="match status" value="1"/>
</dbReference>
<protein>
    <submittedName>
        <fullName evidence="4">DUF3696 domain-containing protein</fullName>
    </submittedName>
</protein>
<dbReference type="GO" id="GO:0016887">
    <property type="term" value="F:ATP hydrolysis activity"/>
    <property type="evidence" value="ECO:0007669"/>
    <property type="project" value="InterPro"/>
</dbReference>
<comment type="caution">
    <text evidence="4">The sequence shown here is derived from an EMBL/GenBank/DDBJ whole genome shotgun (WGS) entry which is preliminary data.</text>
</comment>
<feature type="domain" description="DUF3696" evidence="1">
    <location>
        <begin position="580"/>
        <end position="622"/>
    </location>
</feature>
<feature type="domain" description="ATPase AAA-type core" evidence="3">
    <location>
        <begin position="481"/>
        <end position="561"/>
    </location>
</feature>
<feature type="domain" description="Endonuclease GajA/Old nuclease/RecF-like AAA" evidence="2">
    <location>
        <begin position="1"/>
        <end position="62"/>
    </location>
</feature>
<dbReference type="InterPro" id="IPR041685">
    <property type="entry name" value="AAA_GajA/Old/RecF-like"/>
</dbReference>
<dbReference type="InterPro" id="IPR003959">
    <property type="entry name" value="ATPase_AAA_core"/>
</dbReference>
<evidence type="ECO:0000259" key="3">
    <source>
        <dbReference type="Pfam" id="PF13304"/>
    </source>
</evidence>
<dbReference type="Gene3D" id="3.40.50.300">
    <property type="entry name" value="P-loop containing nucleotide triphosphate hydrolases"/>
    <property type="match status" value="2"/>
</dbReference>
<dbReference type="SUPFAM" id="SSF52540">
    <property type="entry name" value="P-loop containing nucleoside triphosphate hydrolases"/>
    <property type="match status" value="1"/>
</dbReference>
<dbReference type="GO" id="GO:0005524">
    <property type="term" value="F:ATP binding"/>
    <property type="evidence" value="ECO:0007669"/>
    <property type="project" value="InterPro"/>
</dbReference>